<dbReference type="RefSeq" id="WP_066964325.1">
    <property type="nucleotide sequence ID" value="NZ_NWUF01000013.1"/>
</dbReference>
<feature type="domain" description="DUF6311" evidence="3">
    <location>
        <begin position="442"/>
        <end position="546"/>
    </location>
</feature>
<organism evidence="4 5">
    <name type="scientific">Rhizorhabdus dicambivorans</name>
    <dbReference type="NCBI Taxonomy" id="1850238"/>
    <lineage>
        <taxon>Bacteria</taxon>
        <taxon>Pseudomonadati</taxon>
        <taxon>Pseudomonadota</taxon>
        <taxon>Alphaproteobacteria</taxon>
        <taxon>Sphingomonadales</taxon>
        <taxon>Sphingomonadaceae</taxon>
        <taxon>Rhizorhabdus</taxon>
    </lineage>
</organism>
<dbReference type="Pfam" id="PF19830">
    <property type="entry name" value="DUF6311"/>
    <property type="match status" value="1"/>
</dbReference>
<comment type="caution">
    <text evidence="4">The sequence shown here is derived from an EMBL/GenBank/DDBJ whole genome shotgun (WGS) entry which is preliminary data.</text>
</comment>
<sequence>MNRRSWAERGGALLLGLAAFLLVVGPAPLDPTNIAWLSEADAATNYLGWAFFRASPWGWPPAANPSYGLDIAGSVMMADANPLMALPFKLLGPILPTPFQYFGWWLLLCFLLQGLFAHAIARKLTPHVEQRLAIALLFLFTPFFLIRIATPAVFHMTLVGQWQILAALFLYLSPDLRRRALWWAALLAVAVLTHPYLLALVAAIWLADIFRALIAAREAPRTILLGAVLGPAAAFAVARLSGVFWLQGAGIDTANAGTMSVEWGFAIYKANLLTAIDPGGWSLFLPDIATKPEQIEGFAYLGLGVLLLAVAAVAAGGRLRPKLRLDRQHWPLAIILAGCALFSLSNHVEMGGHMLSLPWPAPLVGIGNMFRSTGRFVWPVAYVVMLIIMWGVAKGWRRPFASSLLAVAALVQIIDSSAGWSAYAETFARRGAAWPTGLQSRFWDEAKGRYRAIGLIVPRNHAPFYRDLNMWALDQGMGSGITYLARYDRGALDRLTQLRAHQFTSGSLPRDTLWITDGVPADRLAGMRRTSGDFVGTVDGIPLFAPGFAARPAR</sequence>
<feature type="transmembrane region" description="Helical" evidence="1">
    <location>
        <begin position="133"/>
        <end position="160"/>
    </location>
</feature>
<feature type="transmembrane region" description="Helical" evidence="1">
    <location>
        <begin position="222"/>
        <end position="246"/>
    </location>
</feature>
<evidence type="ECO:0000256" key="1">
    <source>
        <dbReference type="SAM" id="Phobius"/>
    </source>
</evidence>
<dbReference type="Proteomes" id="UP000218934">
    <property type="component" value="Unassembled WGS sequence"/>
</dbReference>
<evidence type="ECO:0000259" key="3">
    <source>
        <dbReference type="Pfam" id="PF25853"/>
    </source>
</evidence>
<protein>
    <recommendedName>
        <fullName evidence="6">Glycosyltransferase RgtA/B/C/D-like domain-containing protein</fullName>
    </recommendedName>
</protein>
<keyword evidence="1" id="KW-1133">Transmembrane helix</keyword>
<feature type="transmembrane region" description="Helical" evidence="1">
    <location>
        <begin position="180"/>
        <end position="210"/>
    </location>
</feature>
<dbReference type="AlphaFoldDB" id="A0A2A4FW52"/>
<proteinExistence type="predicted"/>
<feature type="transmembrane region" description="Helical" evidence="1">
    <location>
        <begin position="376"/>
        <end position="393"/>
    </location>
</feature>
<feature type="transmembrane region" description="Helical" evidence="1">
    <location>
        <begin position="329"/>
        <end position="348"/>
    </location>
</feature>
<dbReference type="Pfam" id="PF25853">
    <property type="entry name" value="DUF6311_C"/>
    <property type="match status" value="1"/>
</dbReference>
<evidence type="ECO:0008006" key="6">
    <source>
        <dbReference type="Google" id="ProtNLM"/>
    </source>
</evidence>
<feature type="transmembrane region" description="Helical" evidence="1">
    <location>
        <begin position="298"/>
        <end position="317"/>
    </location>
</feature>
<keyword evidence="1" id="KW-0472">Membrane</keyword>
<name>A0A2A4FW52_9SPHN</name>
<evidence type="ECO:0000259" key="2">
    <source>
        <dbReference type="Pfam" id="PF19830"/>
    </source>
</evidence>
<feature type="transmembrane region" description="Helical" evidence="1">
    <location>
        <begin position="101"/>
        <end position="121"/>
    </location>
</feature>
<keyword evidence="5" id="KW-1185">Reference proteome</keyword>
<reference evidence="4 5" key="1">
    <citation type="submission" date="2017-09" db="EMBL/GenBank/DDBJ databases">
        <title>The Catabolism of 3,6-Dichlorosalicylic acid is Initiated by the Cytochrome P450 Monooxygenase DsmABC in Rhizorhabdus dicambivorans Ndbn-20.</title>
        <authorList>
            <person name="Na L."/>
        </authorList>
    </citation>
    <scope>NUCLEOTIDE SEQUENCE [LARGE SCALE GENOMIC DNA]</scope>
    <source>
        <strain evidence="4 5">Ndbn-20m</strain>
    </source>
</reference>
<dbReference type="InterPro" id="IPR046278">
    <property type="entry name" value="DUF6311"/>
</dbReference>
<dbReference type="InterPro" id="IPR058671">
    <property type="entry name" value="DUF6311_C"/>
</dbReference>
<gene>
    <name evidence="4" type="ORF">COO09_13965</name>
</gene>
<evidence type="ECO:0000313" key="4">
    <source>
        <dbReference type="EMBL" id="PCE41621.1"/>
    </source>
</evidence>
<keyword evidence="1" id="KW-0812">Transmembrane</keyword>
<accession>A0A2A4FW52</accession>
<evidence type="ECO:0000313" key="5">
    <source>
        <dbReference type="Proteomes" id="UP000218934"/>
    </source>
</evidence>
<dbReference type="EMBL" id="NWUF01000013">
    <property type="protein sequence ID" value="PCE41621.1"/>
    <property type="molecule type" value="Genomic_DNA"/>
</dbReference>
<feature type="domain" description="DUF6311" evidence="2">
    <location>
        <begin position="14"/>
        <end position="416"/>
    </location>
</feature>